<evidence type="ECO:0000313" key="1">
    <source>
        <dbReference type="EMBL" id="ETW10169.1"/>
    </source>
</evidence>
<sequence>MFCAQAQNFPAIPFIFVHSTTCDVVVDTKERARHAISLFPFVHVIILFPTALPLRTNRELQALHLDQTLSDKMQIVSASSIETAVHFMLSVRSKRSYSSQQRSRDFYDRVLWYYTKGH</sequence>
<dbReference type="AlphaFoldDB" id="A0A024UUZ1"/>
<organism evidence="1">
    <name type="scientific">Aphanomyces invadans</name>
    <dbReference type="NCBI Taxonomy" id="157072"/>
    <lineage>
        <taxon>Eukaryota</taxon>
        <taxon>Sar</taxon>
        <taxon>Stramenopiles</taxon>
        <taxon>Oomycota</taxon>
        <taxon>Saprolegniomycetes</taxon>
        <taxon>Saprolegniales</taxon>
        <taxon>Verrucalvaceae</taxon>
        <taxon>Aphanomyces</taxon>
    </lineage>
</organism>
<dbReference type="GeneID" id="20077589"/>
<proteinExistence type="predicted"/>
<protein>
    <submittedName>
        <fullName evidence="1">Uncharacterized protein</fullName>
    </submittedName>
</protein>
<dbReference type="RefSeq" id="XP_008861580.1">
    <property type="nucleotide sequence ID" value="XM_008863358.1"/>
</dbReference>
<name>A0A024UUZ1_9STRA</name>
<dbReference type="EMBL" id="KI913952">
    <property type="protein sequence ID" value="ETW10169.1"/>
    <property type="molecule type" value="Genomic_DNA"/>
</dbReference>
<accession>A0A024UUZ1</accession>
<reference evidence="1" key="1">
    <citation type="submission" date="2013-12" db="EMBL/GenBank/DDBJ databases">
        <title>The Genome Sequence of Aphanomyces invadans NJM9701.</title>
        <authorList>
            <consortium name="The Broad Institute Genomics Platform"/>
            <person name="Russ C."/>
            <person name="Tyler B."/>
            <person name="van West P."/>
            <person name="Dieguez-Uribeondo J."/>
            <person name="Young S.K."/>
            <person name="Zeng Q."/>
            <person name="Gargeya S."/>
            <person name="Fitzgerald M."/>
            <person name="Abouelleil A."/>
            <person name="Alvarado L."/>
            <person name="Chapman S.B."/>
            <person name="Gainer-Dewar J."/>
            <person name="Goldberg J."/>
            <person name="Griggs A."/>
            <person name="Gujja S."/>
            <person name="Hansen M."/>
            <person name="Howarth C."/>
            <person name="Imamovic A."/>
            <person name="Ireland A."/>
            <person name="Larimer J."/>
            <person name="McCowan C."/>
            <person name="Murphy C."/>
            <person name="Pearson M."/>
            <person name="Poon T.W."/>
            <person name="Priest M."/>
            <person name="Roberts A."/>
            <person name="Saif S."/>
            <person name="Shea T."/>
            <person name="Sykes S."/>
            <person name="Wortman J."/>
            <person name="Nusbaum C."/>
            <person name="Birren B."/>
        </authorList>
    </citation>
    <scope>NUCLEOTIDE SEQUENCE [LARGE SCALE GENOMIC DNA]</scope>
    <source>
        <strain evidence="1">NJM9701</strain>
    </source>
</reference>
<gene>
    <name evidence="1" type="ORF">H310_00539</name>
</gene>
<dbReference type="OrthoDB" id="78604at2759"/>
<dbReference type="VEuPathDB" id="FungiDB:H310_00539"/>